<dbReference type="InterPro" id="IPR032675">
    <property type="entry name" value="LRR_dom_sf"/>
</dbReference>
<accession>A0A319B276</accession>
<reference evidence="1" key="1">
    <citation type="submission" date="2016-12" db="EMBL/GenBank/DDBJ databases">
        <title>The genomes of Aspergillus section Nigri reveals drivers in fungal speciation.</title>
        <authorList>
            <consortium name="DOE Joint Genome Institute"/>
            <person name="Vesth T.C."/>
            <person name="Nybo J."/>
            <person name="Theobald S."/>
            <person name="Brandl J."/>
            <person name="Frisvad J.C."/>
            <person name="Nielsen K.F."/>
            <person name="Lyhne E.K."/>
            <person name="Kogle M.E."/>
            <person name="Kuo A."/>
            <person name="Riley R."/>
            <person name="Clum A."/>
            <person name="Nolan M."/>
            <person name="Lipzen A."/>
            <person name="Salamov A."/>
            <person name="Henrissat B."/>
            <person name="Wiebenga A."/>
            <person name="De Vries R.P."/>
            <person name="Grigoriev I.V."/>
            <person name="Mortensen U.H."/>
            <person name="Andersen M.R."/>
            <person name="Baker S.E."/>
        </authorList>
    </citation>
    <scope>NUCLEOTIDE SEQUENCE [LARGE SCALE GENOMIC DNA]</scope>
    <source>
        <strain evidence="1">CBS 113365</strain>
    </source>
</reference>
<dbReference type="AlphaFoldDB" id="A0A319B276"/>
<dbReference type="Gene3D" id="3.80.10.10">
    <property type="entry name" value="Ribonuclease Inhibitor"/>
    <property type="match status" value="1"/>
</dbReference>
<organism evidence="1 2">
    <name type="scientific">Aspergillus vadensis (strain CBS 113365 / IMI 142717 / IBT 24658)</name>
    <dbReference type="NCBI Taxonomy" id="1448311"/>
    <lineage>
        <taxon>Eukaryota</taxon>
        <taxon>Fungi</taxon>
        <taxon>Dikarya</taxon>
        <taxon>Ascomycota</taxon>
        <taxon>Pezizomycotina</taxon>
        <taxon>Eurotiomycetes</taxon>
        <taxon>Eurotiomycetidae</taxon>
        <taxon>Eurotiales</taxon>
        <taxon>Aspergillaceae</taxon>
        <taxon>Aspergillus</taxon>
        <taxon>Aspergillus subgen. Circumdati</taxon>
    </lineage>
</organism>
<gene>
    <name evidence="1" type="ORF">BO88DRAFT_438764</name>
</gene>
<evidence type="ECO:0000313" key="2">
    <source>
        <dbReference type="Proteomes" id="UP000248405"/>
    </source>
</evidence>
<sequence length="655" mass="76068">MPTLDCLPVEVQRLICLFVVDYSWHDLAALSRTCQDWHDLAATELYRYLRIAFCDRTQLLNAISELHTDGLGRQYLRYARTLELVCLKKPGLETKTAKQLWQQKNWANEFVIFNPLPSTDTLLQDSLFQICDSSLFFLTSTLAYYRQDDWEPILSLLSRLQHLRLLSYAVRNMFPTCLLQALQRSHPACRLNVWTPQSPTLDLPGLGRSHRCTGKEFKQPFDLDILRSPALHTLNAVYTVNRDPHQGWIHIDEPLSFVFTAPNLKHLLLDDMHGRHDNPIRKVKMEWQEFTSKVKPPSPVVCIDSLTFINGDPQQPHESILFNISTMIDLSRLRSLDLGVHSEPAMLGKMASILVHLERLYVGMVPWNKPRTSHSEENSVNAASDNEEMISAVQTFRSLRFLCLRGLWNFSSLDRILSYHHSLEGLSLETSEEQRRTPHDGPKYPISNGEHIRSIARSCPRLQELRMPLQRSRGSAQECEIYKALGQLLRIHTVYLDLDCDPRRTPREDEVPSPSCLRKILINSAVDESLVTEIFNLVFFQQETRKIKYIRVNLVGADLFRREVEHVIRQLGRSFLVTRKDFYLNEEVLVDVKEIGRVAWQLWRENEIGYSGPIQIPREVKEVLEELWPLQSDRNRSKKWKEFPLLVRSFPLATM</sequence>
<dbReference type="CDD" id="cd09917">
    <property type="entry name" value="F-box_SF"/>
    <property type="match status" value="1"/>
</dbReference>
<evidence type="ECO:0008006" key="3">
    <source>
        <dbReference type="Google" id="ProtNLM"/>
    </source>
</evidence>
<proteinExistence type="predicted"/>
<dbReference type="GeneID" id="37214276"/>
<dbReference type="Proteomes" id="UP000248405">
    <property type="component" value="Unassembled WGS sequence"/>
</dbReference>
<dbReference type="RefSeq" id="XP_025558074.1">
    <property type="nucleotide sequence ID" value="XM_025709684.1"/>
</dbReference>
<protein>
    <recommendedName>
        <fullName evidence="3">F-box domain-containing protein</fullName>
    </recommendedName>
</protein>
<dbReference type="OrthoDB" id="3945550at2759"/>
<keyword evidence="2" id="KW-1185">Reference proteome</keyword>
<name>A0A319B276_ASPVC</name>
<dbReference type="EMBL" id="KZ821644">
    <property type="protein sequence ID" value="PYH64280.1"/>
    <property type="molecule type" value="Genomic_DNA"/>
</dbReference>
<evidence type="ECO:0000313" key="1">
    <source>
        <dbReference type="EMBL" id="PYH64280.1"/>
    </source>
</evidence>